<evidence type="ECO:0000313" key="2">
    <source>
        <dbReference type="Proteomes" id="UP001283361"/>
    </source>
</evidence>
<dbReference type="AlphaFoldDB" id="A0AAE1AXZ0"/>
<dbReference type="Proteomes" id="UP001283361">
    <property type="component" value="Unassembled WGS sequence"/>
</dbReference>
<feature type="non-terminal residue" evidence="1">
    <location>
        <position position="1"/>
    </location>
</feature>
<proteinExistence type="predicted"/>
<sequence>GSRGSQKLDRYVIWDLELESNDVKFSGIAAILVHVQDGVDTTVPLGHYAWRVRL</sequence>
<comment type="caution">
    <text evidence="1">The sequence shown here is derived from an EMBL/GenBank/DDBJ whole genome shotgun (WGS) entry which is preliminary data.</text>
</comment>
<protein>
    <submittedName>
        <fullName evidence="1">Uncharacterized protein</fullName>
    </submittedName>
</protein>
<reference evidence="1" key="1">
    <citation type="journal article" date="2023" name="G3 (Bethesda)">
        <title>A reference genome for the long-term kleptoplast-retaining sea slug Elysia crispata morphotype clarki.</title>
        <authorList>
            <person name="Eastman K.E."/>
            <person name="Pendleton A.L."/>
            <person name="Shaikh M.A."/>
            <person name="Suttiyut T."/>
            <person name="Ogas R."/>
            <person name="Tomko P."/>
            <person name="Gavelis G."/>
            <person name="Widhalm J.R."/>
            <person name="Wisecaver J.H."/>
        </authorList>
    </citation>
    <scope>NUCLEOTIDE SEQUENCE</scope>
    <source>
        <strain evidence="1">ECLA1</strain>
    </source>
</reference>
<name>A0AAE1AXZ0_9GAST</name>
<organism evidence="1 2">
    <name type="scientific">Elysia crispata</name>
    <name type="common">lettuce slug</name>
    <dbReference type="NCBI Taxonomy" id="231223"/>
    <lineage>
        <taxon>Eukaryota</taxon>
        <taxon>Metazoa</taxon>
        <taxon>Spiralia</taxon>
        <taxon>Lophotrochozoa</taxon>
        <taxon>Mollusca</taxon>
        <taxon>Gastropoda</taxon>
        <taxon>Heterobranchia</taxon>
        <taxon>Euthyneura</taxon>
        <taxon>Panpulmonata</taxon>
        <taxon>Sacoglossa</taxon>
        <taxon>Placobranchoidea</taxon>
        <taxon>Plakobranchidae</taxon>
        <taxon>Elysia</taxon>
    </lineage>
</organism>
<keyword evidence="2" id="KW-1185">Reference proteome</keyword>
<gene>
    <name evidence="1" type="ORF">RRG08_062472</name>
</gene>
<evidence type="ECO:0000313" key="1">
    <source>
        <dbReference type="EMBL" id="KAK3796070.1"/>
    </source>
</evidence>
<accession>A0AAE1AXZ0</accession>
<dbReference type="EMBL" id="JAWDGP010000940">
    <property type="protein sequence ID" value="KAK3796070.1"/>
    <property type="molecule type" value="Genomic_DNA"/>
</dbReference>